<dbReference type="OrthoDB" id="9802944at2"/>
<dbReference type="InterPro" id="IPR000551">
    <property type="entry name" value="MerR-type_HTH_dom"/>
</dbReference>
<keyword evidence="9" id="KW-1185">Reference proteome</keyword>
<dbReference type="Proteomes" id="UP000023430">
    <property type="component" value="Unassembled WGS sequence"/>
</dbReference>
<comment type="subcellular location">
    <subcellularLocation>
        <location evidence="1">Cytoplasm</location>
    </subcellularLocation>
</comment>
<keyword evidence="3" id="KW-0805">Transcription regulation</keyword>
<dbReference type="PANTHER" id="PTHR30204:SF94">
    <property type="entry name" value="HEAVY METAL-DEPENDENT TRANSCRIPTIONAL REGULATOR HI_0293-RELATED"/>
    <property type="match status" value="1"/>
</dbReference>
<sequence>MNIKEAAAASGLPSKTIRYYEEIGLVAPARAANGYRAFSTRDAHVLSFLGRARSLGFSIEECRTLLSLYDDRGRASADVKRVAHAHLADIDRKIDELRAMRETLQQLVDRCHGDDRPDCPILEGLAGQSPGSGDSSSG</sequence>
<dbReference type="PROSITE" id="PS50937">
    <property type="entry name" value="HTH_MERR_2"/>
    <property type="match status" value="1"/>
</dbReference>
<dbReference type="CDD" id="cd01108">
    <property type="entry name" value="HTH_CueR"/>
    <property type="match status" value="1"/>
</dbReference>
<feature type="domain" description="HTH merR-type" evidence="7">
    <location>
        <begin position="1"/>
        <end position="68"/>
    </location>
</feature>
<dbReference type="Gene3D" id="1.10.1660.10">
    <property type="match status" value="1"/>
</dbReference>
<dbReference type="EMBL" id="JAME01000006">
    <property type="protein sequence ID" value="ETX29900.1"/>
    <property type="molecule type" value="Genomic_DNA"/>
</dbReference>
<dbReference type="PANTHER" id="PTHR30204">
    <property type="entry name" value="REDOX-CYCLING DRUG-SENSING TRANSCRIPTIONAL ACTIVATOR SOXR"/>
    <property type="match status" value="1"/>
</dbReference>
<evidence type="ECO:0000256" key="5">
    <source>
        <dbReference type="ARBA" id="ARBA00023163"/>
    </source>
</evidence>
<comment type="caution">
    <text evidence="8">The sequence shown here is derived from an EMBL/GenBank/DDBJ whole genome shotgun (WGS) entry which is preliminary data.</text>
</comment>
<dbReference type="SMART" id="SM00422">
    <property type="entry name" value="HTH_MERR"/>
    <property type="match status" value="1"/>
</dbReference>
<dbReference type="GO" id="GO:0045893">
    <property type="term" value="P:positive regulation of DNA-templated transcription"/>
    <property type="evidence" value="ECO:0007669"/>
    <property type="project" value="InterPro"/>
</dbReference>
<dbReference type="Pfam" id="PF00376">
    <property type="entry name" value="MerR"/>
    <property type="match status" value="1"/>
</dbReference>
<evidence type="ECO:0000313" key="8">
    <source>
        <dbReference type="EMBL" id="ETX29900.1"/>
    </source>
</evidence>
<reference evidence="8 9" key="1">
    <citation type="submission" date="2014-01" db="EMBL/GenBank/DDBJ databases">
        <title>Roseivivax isoporae LMG 25204 Genome Sequencing.</title>
        <authorList>
            <person name="Lai Q."/>
            <person name="Li G."/>
            <person name="Shao Z."/>
        </authorList>
    </citation>
    <scope>NUCLEOTIDE SEQUENCE [LARGE SCALE GENOMIC DNA]</scope>
    <source>
        <strain evidence="8 9">LMG 25204</strain>
    </source>
</reference>
<evidence type="ECO:0000313" key="9">
    <source>
        <dbReference type="Proteomes" id="UP000023430"/>
    </source>
</evidence>
<dbReference type="InterPro" id="IPR009061">
    <property type="entry name" value="DNA-bd_dom_put_sf"/>
</dbReference>
<dbReference type="InterPro" id="IPR015358">
    <property type="entry name" value="Tscrpt_reg_MerR_DNA-bd"/>
</dbReference>
<dbReference type="AlphaFoldDB" id="X7FAT3"/>
<protein>
    <submittedName>
        <fullName evidence="8">Transcriptional regulator</fullName>
    </submittedName>
</protein>
<evidence type="ECO:0000256" key="4">
    <source>
        <dbReference type="ARBA" id="ARBA00023125"/>
    </source>
</evidence>
<evidence type="ECO:0000259" key="7">
    <source>
        <dbReference type="PROSITE" id="PS50937"/>
    </source>
</evidence>
<dbReference type="RefSeq" id="WP_043767592.1">
    <property type="nucleotide sequence ID" value="NZ_JAME01000006.1"/>
</dbReference>
<evidence type="ECO:0000256" key="6">
    <source>
        <dbReference type="SAM" id="MobiDB-lite"/>
    </source>
</evidence>
<gene>
    <name evidence="8" type="ORF">RISW2_19815</name>
</gene>
<dbReference type="GO" id="GO:0005507">
    <property type="term" value="F:copper ion binding"/>
    <property type="evidence" value="ECO:0007669"/>
    <property type="project" value="InterPro"/>
</dbReference>
<feature type="compositionally biased region" description="Low complexity" evidence="6">
    <location>
        <begin position="127"/>
        <end position="138"/>
    </location>
</feature>
<keyword evidence="5" id="KW-0804">Transcription</keyword>
<organism evidence="8 9">
    <name type="scientific">Roseivivax isoporae LMG 25204</name>
    <dbReference type="NCBI Taxonomy" id="1449351"/>
    <lineage>
        <taxon>Bacteria</taxon>
        <taxon>Pseudomonadati</taxon>
        <taxon>Pseudomonadota</taxon>
        <taxon>Alphaproteobacteria</taxon>
        <taxon>Rhodobacterales</taxon>
        <taxon>Roseobacteraceae</taxon>
        <taxon>Roseivivax</taxon>
    </lineage>
</organism>
<dbReference type="PATRIC" id="fig|1449351.3.peg.1092"/>
<evidence type="ECO:0000256" key="2">
    <source>
        <dbReference type="ARBA" id="ARBA00022490"/>
    </source>
</evidence>
<dbReference type="STRING" id="1449351.RISW2_19815"/>
<name>X7FAT3_9RHOB</name>
<dbReference type="SUPFAM" id="SSF46955">
    <property type="entry name" value="Putative DNA-binding domain"/>
    <property type="match status" value="1"/>
</dbReference>
<evidence type="ECO:0000256" key="3">
    <source>
        <dbReference type="ARBA" id="ARBA00023015"/>
    </source>
</evidence>
<keyword evidence="4" id="KW-0238">DNA-binding</keyword>
<dbReference type="GO" id="GO:0005737">
    <property type="term" value="C:cytoplasm"/>
    <property type="evidence" value="ECO:0007669"/>
    <property type="project" value="UniProtKB-SubCell"/>
</dbReference>
<dbReference type="NCBIfam" id="TIGR02044">
    <property type="entry name" value="CueR"/>
    <property type="match status" value="1"/>
</dbReference>
<accession>X7FAT3</accession>
<keyword evidence="2" id="KW-0963">Cytoplasm</keyword>
<dbReference type="Pfam" id="PF09278">
    <property type="entry name" value="MerR-DNA-bind"/>
    <property type="match status" value="1"/>
</dbReference>
<dbReference type="GO" id="GO:0003700">
    <property type="term" value="F:DNA-binding transcription factor activity"/>
    <property type="evidence" value="ECO:0007669"/>
    <property type="project" value="InterPro"/>
</dbReference>
<dbReference type="eggNOG" id="COG0789">
    <property type="taxonomic scope" value="Bacteria"/>
</dbReference>
<dbReference type="InterPro" id="IPR011789">
    <property type="entry name" value="CueR"/>
</dbReference>
<proteinExistence type="predicted"/>
<dbReference type="GO" id="GO:0003677">
    <property type="term" value="F:DNA binding"/>
    <property type="evidence" value="ECO:0007669"/>
    <property type="project" value="UniProtKB-KW"/>
</dbReference>
<dbReference type="InterPro" id="IPR047057">
    <property type="entry name" value="MerR_fam"/>
</dbReference>
<evidence type="ECO:0000256" key="1">
    <source>
        <dbReference type="ARBA" id="ARBA00004496"/>
    </source>
</evidence>
<feature type="region of interest" description="Disordered" evidence="6">
    <location>
        <begin position="119"/>
        <end position="138"/>
    </location>
</feature>